<feature type="domain" description="UspA" evidence="2">
    <location>
        <begin position="1"/>
        <end position="129"/>
    </location>
</feature>
<dbReference type="Proteomes" id="UP001205843">
    <property type="component" value="Unassembled WGS sequence"/>
</dbReference>
<proteinExistence type="inferred from homology"/>
<dbReference type="InterPro" id="IPR006016">
    <property type="entry name" value="UspA"/>
</dbReference>
<dbReference type="CDD" id="cd00293">
    <property type="entry name" value="USP-like"/>
    <property type="match status" value="2"/>
</dbReference>
<sequence>MFRHALVAVDFSPAWPVLKARLEDLRALGAEQATLVYVLSSRYPAVPEVGHREHYEERLRGEAAMLAEMGYSVDTQVRVGEPGMEVVAAAREVDADLILLGSQGHTRVYRFFLGSTAMDAARLTSMPLWLEPVGEGSAADRSGILLLATDGSPAAEAAEQYSRAIAPRMRQAIAATATCASEGCDREIADARAHLATVTEGITNAEPRVLDGDPRTVIVELARHLPAELTIIGKRGRGAIPDLLLGSTAEAVCHGAHRPVLLVPMRKGAI</sequence>
<comment type="similarity">
    <text evidence="1">Belongs to the universal stress protein A family.</text>
</comment>
<name>A0AAE3GAE2_9GAMM</name>
<evidence type="ECO:0000313" key="3">
    <source>
        <dbReference type="EMBL" id="MCP1676692.1"/>
    </source>
</evidence>
<dbReference type="Pfam" id="PF00582">
    <property type="entry name" value="Usp"/>
    <property type="match status" value="2"/>
</dbReference>
<gene>
    <name evidence="3" type="ORF">J2T57_003863</name>
</gene>
<evidence type="ECO:0000259" key="2">
    <source>
        <dbReference type="Pfam" id="PF00582"/>
    </source>
</evidence>
<dbReference type="PANTHER" id="PTHR46268:SF6">
    <property type="entry name" value="UNIVERSAL STRESS PROTEIN UP12"/>
    <property type="match status" value="1"/>
</dbReference>
<reference evidence="3" key="1">
    <citation type="submission" date="2022-03" db="EMBL/GenBank/DDBJ databases">
        <title>Genomic Encyclopedia of Type Strains, Phase III (KMG-III): the genomes of soil and plant-associated and newly described type strains.</title>
        <authorList>
            <person name="Whitman W."/>
        </authorList>
    </citation>
    <scope>NUCLEOTIDE SEQUENCE</scope>
    <source>
        <strain evidence="3">ANL 6-2</strain>
    </source>
</reference>
<dbReference type="RefSeq" id="WP_253483536.1">
    <property type="nucleotide sequence ID" value="NZ_JALJXV010000010.1"/>
</dbReference>
<evidence type="ECO:0000313" key="4">
    <source>
        <dbReference type="Proteomes" id="UP001205843"/>
    </source>
</evidence>
<dbReference type="InterPro" id="IPR006015">
    <property type="entry name" value="Universal_stress_UspA"/>
</dbReference>
<dbReference type="PRINTS" id="PR01438">
    <property type="entry name" value="UNVRSLSTRESS"/>
</dbReference>
<evidence type="ECO:0000256" key="1">
    <source>
        <dbReference type="ARBA" id="ARBA00008791"/>
    </source>
</evidence>
<accession>A0AAE3GAE2</accession>
<dbReference type="InterPro" id="IPR014729">
    <property type="entry name" value="Rossmann-like_a/b/a_fold"/>
</dbReference>
<feature type="domain" description="UspA" evidence="2">
    <location>
        <begin position="194"/>
        <end position="264"/>
    </location>
</feature>
<protein>
    <submittedName>
        <fullName evidence="3">Nucleotide-binding universal stress UspA family protein</fullName>
    </submittedName>
</protein>
<organism evidence="3 4">
    <name type="scientific">Natronocella acetinitrilica</name>
    <dbReference type="NCBI Taxonomy" id="414046"/>
    <lineage>
        <taxon>Bacteria</taxon>
        <taxon>Pseudomonadati</taxon>
        <taxon>Pseudomonadota</taxon>
        <taxon>Gammaproteobacteria</taxon>
        <taxon>Chromatiales</taxon>
        <taxon>Ectothiorhodospiraceae</taxon>
        <taxon>Natronocella</taxon>
    </lineage>
</organism>
<dbReference type="SUPFAM" id="SSF52402">
    <property type="entry name" value="Adenine nucleotide alpha hydrolases-like"/>
    <property type="match status" value="2"/>
</dbReference>
<dbReference type="Gene3D" id="3.40.50.620">
    <property type="entry name" value="HUPs"/>
    <property type="match status" value="2"/>
</dbReference>
<comment type="caution">
    <text evidence="3">The sequence shown here is derived from an EMBL/GenBank/DDBJ whole genome shotgun (WGS) entry which is preliminary data.</text>
</comment>
<dbReference type="AlphaFoldDB" id="A0AAE3GAE2"/>
<dbReference type="EMBL" id="JALJXV010000010">
    <property type="protein sequence ID" value="MCP1676692.1"/>
    <property type="molecule type" value="Genomic_DNA"/>
</dbReference>
<dbReference type="PANTHER" id="PTHR46268">
    <property type="entry name" value="STRESS RESPONSE PROTEIN NHAX"/>
    <property type="match status" value="1"/>
</dbReference>
<keyword evidence="4" id="KW-1185">Reference proteome</keyword>